<gene>
    <name evidence="1" type="primary">orf152</name>
</gene>
<protein>
    <submittedName>
        <fullName evidence="1">Uncharacterized protein</fullName>
    </submittedName>
</protein>
<reference evidence="1" key="1">
    <citation type="journal article" date="2013" name="Genome Biol. Evol.">
        <title>Mitochondrial genome rearrangements in Glomus species triggered by homologous recombination between distinct mtDNA haplotypes.</title>
        <authorList>
            <person name="Beaudet D."/>
            <person name="Terrat Y."/>
            <person name="Halary S."/>
            <person name="de la Providencia I.E."/>
            <person name="Hijri M."/>
        </authorList>
    </citation>
    <scope>NUCLEOTIDE SEQUENCE</scope>
</reference>
<dbReference type="EMBL" id="KC164356">
    <property type="protein sequence ID" value="AGJ98095.1"/>
    <property type="molecule type" value="Genomic_DNA"/>
</dbReference>
<proteinExistence type="predicted"/>
<dbReference type="RefSeq" id="YP_008474712.1">
    <property type="nucleotide sequence ID" value="NC_022144.1"/>
</dbReference>
<evidence type="ECO:0000313" key="1">
    <source>
        <dbReference type="EMBL" id="AGJ98095.1"/>
    </source>
</evidence>
<dbReference type="AlphaFoldDB" id="S4UJM8"/>
<dbReference type="GeneID" id="16694191"/>
<keyword evidence="1" id="KW-0496">Mitochondrion</keyword>
<organism evidence="1">
    <name type="scientific">Glomus cerebriforme</name>
    <dbReference type="NCBI Taxonomy" id="658196"/>
    <lineage>
        <taxon>Eukaryota</taxon>
        <taxon>Fungi</taxon>
        <taxon>Fungi incertae sedis</taxon>
        <taxon>Mucoromycota</taxon>
        <taxon>Glomeromycotina</taxon>
        <taxon>Glomeromycetes</taxon>
        <taxon>Glomerales</taxon>
        <taxon>Glomeraceae</taxon>
        <taxon>Glomus</taxon>
    </lineage>
</organism>
<sequence length="152" mass="17505">MTMSLIYIRMFRLLLNPVILFFLLSFLRFCFVGVVECYDFSDTIYVIDKQISANRYQCWLVHEDIINYHLGLADNQISDALLDANTVNSSQGEVYISYYIIDQVNWNNLIAGHPELVSQGLSCFKTYSTIDQSFAGPRGAEETIDYFLTSYC</sequence>
<name>S4UJM8_9GLOM</name>
<geneLocation type="mitochondrion" evidence="1"/>
<accession>S4UJM8</accession>